<dbReference type="PANTHER" id="PTHR11820:SF7">
    <property type="entry name" value="ACYLPYRUVASE FAHD1, MITOCHONDRIAL"/>
    <property type="match status" value="1"/>
</dbReference>
<dbReference type="EMBL" id="SZQL01000010">
    <property type="protein sequence ID" value="TKK67776.1"/>
    <property type="molecule type" value="Genomic_DNA"/>
</dbReference>
<gene>
    <name evidence="3" type="ORF">FC093_13580</name>
</gene>
<keyword evidence="4" id="KW-1185">Reference proteome</keyword>
<dbReference type="RefSeq" id="WP_137262341.1">
    <property type="nucleotide sequence ID" value="NZ_SZQL01000010.1"/>
</dbReference>
<accession>A0A4U3L2J4</accession>
<feature type="domain" description="Fumarylacetoacetase-like C-terminal" evidence="2">
    <location>
        <begin position="2"/>
        <end position="183"/>
    </location>
</feature>
<organism evidence="3 4">
    <name type="scientific">Ilyomonas limi</name>
    <dbReference type="NCBI Taxonomy" id="2575867"/>
    <lineage>
        <taxon>Bacteria</taxon>
        <taxon>Pseudomonadati</taxon>
        <taxon>Bacteroidota</taxon>
        <taxon>Chitinophagia</taxon>
        <taxon>Chitinophagales</taxon>
        <taxon>Chitinophagaceae</taxon>
        <taxon>Ilyomonas</taxon>
    </lineage>
</organism>
<evidence type="ECO:0000256" key="1">
    <source>
        <dbReference type="ARBA" id="ARBA00022723"/>
    </source>
</evidence>
<evidence type="ECO:0000259" key="2">
    <source>
        <dbReference type="Pfam" id="PF01557"/>
    </source>
</evidence>
<dbReference type="InterPro" id="IPR036663">
    <property type="entry name" value="Fumarylacetoacetase_C_sf"/>
</dbReference>
<sequence length="203" mass="23270">MKIFCVGRNYAEHAKELNNEIPEEPVIFMKPKTAYTPQPPTFIYPEFTNELHYEAELVLRVCKNGKYIEPHHALQYVDAITVGIDFTARDLQRELKKKGLPWEIAKAWDNSALTGEFIKIKPEALNRPIHFSLERNGEVVQRGNTANMLYTIPKLITYISRFFSLNIGDLIFTGTPEGVGECSVGDELTGYLEGEKMFYTYIK</sequence>
<dbReference type="OrthoDB" id="9805307at2"/>
<proteinExistence type="predicted"/>
<keyword evidence="3" id="KW-0378">Hydrolase</keyword>
<dbReference type="SUPFAM" id="SSF56529">
    <property type="entry name" value="FAH"/>
    <property type="match status" value="1"/>
</dbReference>
<keyword evidence="1" id="KW-0479">Metal-binding</keyword>
<dbReference type="Gene3D" id="3.90.850.10">
    <property type="entry name" value="Fumarylacetoacetase-like, C-terminal domain"/>
    <property type="match status" value="1"/>
</dbReference>
<dbReference type="InterPro" id="IPR011234">
    <property type="entry name" value="Fumarylacetoacetase-like_C"/>
</dbReference>
<dbReference type="Proteomes" id="UP000305848">
    <property type="component" value="Unassembled WGS sequence"/>
</dbReference>
<evidence type="ECO:0000313" key="4">
    <source>
        <dbReference type="Proteomes" id="UP000305848"/>
    </source>
</evidence>
<dbReference type="Pfam" id="PF01557">
    <property type="entry name" value="FAA_hydrolase"/>
    <property type="match status" value="1"/>
</dbReference>
<reference evidence="3 4" key="1">
    <citation type="submission" date="2019-05" db="EMBL/GenBank/DDBJ databases">
        <title>Panacibacter sp. strain 17mud1-8 Genome sequencing and assembly.</title>
        <authorList>
            <person name="Chhetri G."/>
        </authorList>
    </citation>
    <scope>NUCLEOTIDE SEQUENCE [LARGE SCALE GENOMIC DNA]</scope>
    <source>
        <strain evidence="3 4">17mud1-8</strain>
    </source>
</reference>
<dbReference type="GO" id="GO:0046872">
    <property type="term" value="F:metal ion binding"/>
    <property type="evidence" value="ECO:0007669"/>
    <property type="project" value="UniProtKB-KW"/>
</dbReference>
<evidence type="ECO:0000313" key="3">
    <source>
        <dbReference type="EMBL" id="TKK67776.1"/>
    </source>
</evidence>
<dbReference type="PANTHER" id="PTHR11820">
    <property type="entry name" value="ACYLPYRUVASE"/>
    <property type="match status" value="1"/>
</dbReference>
<dbReference type="AlphaFoldDB" id="A0A4U3L2J4"/>
<dbReference type="GO" id="GO:0018773">
    <property type="term" value="F:acetylpyruvate hydrolase activity"/>
    <property type="evidence" value="ECO:0007669"/>
    <property type="project" value="TreeGrafter"/>
</dbReference>
<comment type="caution">
    <text evidence="3">The sequence shown here is derived from an EMBL/GenBank/DDBJ whole genome shotgun (WGS) entry which is preliminary data.</text>
</comment>
<protein>
    <submittedName>
        <fullName evidence="3">Fumarylacetoacetate hydrolase family protein</fullName>
    </submittedName>
</protein>
<name>A0A4U3L2J4_9BACT</name>